<evidence type="ECO:0000313" key="1">
    <source>
        <dbReference type="EMBL" id="KGE16239.1"/>
    </source>
</evidence>
<protein>
    <submittedName>
        <fullName evidence="1">Uncharacterized protein</fullName>
    </submittedName>
</protein>
<keyword evidence="3" id="KW-1185">Reference proteome</keyword>
<evidence type="ECO:0000313" key="2">
    <source>
        <dbReference type="EMBL" id="KGE21099.1"/>
    </source>
</evidence>
<dbReference type="OrthoDB" id="2650046at2"/>
<dbReference type="EMBL" id="JQCR01000001">
    <property type="protein sequence ID" value="KGE21099.1"/>
    <property type="molecule type" value="Genomic_DNA"/>
</dbReference>
<evidence type="ECO:0000313" key="3">
    <source>
        <dbReference type="Proteomes" id="UP000029734"/>
    </source>
</evidence>
<dbReference type="AlphaFoldDB" id="A0A098M258"/>
<accession>A0A098M258</accession>
<proteinExistence type="predicted"/>
<sequence length="217" mass="25114">MFYSKLMQIYNDSEYNKIFDIGMVRIFSDFISERVKNRTAYLSPYEFSHNNKVTLEESLRVFSCFEQSGDILNIVYFFECSYPSCISTRIFIDPTLLEDIDEESDEALICEECGKEYLLPDIIPFIKIYFLIDYSLFSYSNESKVRTIQDPNSTLQAIKGLPNALKSKSPSSLNLLDDEGDTTSTHLKAFVKANQTTPSHSERTAKIIQNCTRYLRR</sequence>
<name>A0A098M258_9BACL</name>
<dbReference type="STRING" id="268407.PWYN_02895"/>
<dbReference type="RefSeq" id="WP_036648046.1">
    <property type="nucleotide sequence ID" value="NZ_JQCR01000001.1"/>
</dbReference>
<dbReference type="Proteomes" id="UP000029734">
    <property type="component" value="Unassembled WGS sequence"/>
</dbReference>
<dbReference type="EMBL" id="JQCR01000003">
    <property type="protein sequence ID" value="KGE16239.1"/>
    <property type="molecule type" value="Genomic_DNA"/>
</dbReference>
<organism evidence="1 3">
    <name type="scientific">Paenibacillus wynnii</name>
    <dbReference type="NCBI Taxonomy" id="268407"/>
    <lineage>
        <taxon>Bacteria</taxon>
        <taxon>Bacillati</taxon>
        <taxon>Bacillota</taxon>
        <taxon>Bacilli</taxon>
        <taxon>Bacillales</taxon>
        <taxon>Paenibacillaceae</taxon>
        <taxon>Paenibacillus</taxon>
    </lineage>
</organism>
<gene>
    <name evidence="2" type="ORF">PWYN_02895</name>
    <name evidence="1" type="ORF">PWYN_15875</name>
</gene>
<comment type="caution">
    <text evidence="1">The sequence shown here is derived from an EMBL/GenBank/DDBJ whole genome shotgun (WGS) entry which is preliminary data.</text>
</comment>
<dbReference type="eggNOG" id="ENOG50307IM">
    <property type="taxonomic scope" value="Bacteria"/>
</dbReference>
<reference evidence="1 3" key="2">
    <citation type="submission" date="2014-10" db="EMBL/GenBank/DDBJ databases">
        <title>Comparative genomics of the Paenibacillus odorifer group.</title>
        <authorList>
            <person name="Tsai Y.-C."/>
            <person name="Martin N."/>
            <person name="Korlach J."/>
            <person name="Wiedmann M."/>
        </authorList>
    </citation>
    <scope>NUCLEOTIDE SEQUENCE [LARGE SCALE GENOMIC DNA]</scope>
    <source>
        <strain evidence="1 3">DSM 18334</strain>
    </source>
</reference>
<reference evidence="1 3" key="1">
    <citation type="submission" date="2014-08" db="EMBL/GenBank/DDBJ databases">
        <authorList>
            <person name="den Bakker H.C."/>
        </authorList>
    </citation>
    <scope>NUCLEOTIDE SEQUENCE [LARGE SCALE GENOMIC DNA]</scope>
    <source>
        <strain evidence="1 3">DSM 18334</strain>
    </source>
</reference>